<evidence type="ECO:0000256" key="4">
    <source>
        <dbReference type="ARBA" id="ARBA00022763"/>
    </source>
</evidence>
<evidence type="ECO:0000256" key="6">
    <source>
        <dbReference type="ARBA" id="ARBA00022833"/>
    </source>
</evidence>
<protein>
    <submittedName>
        <fullName evidence="14">RNA polymerase II transcription factor B subunit 4</fullName>
    </submittedName>
</protein>
<evidence type="ECO:0000256" key="8">
    <source>
        <dbReference type="ARBA" id="ARBA00023163"/>
    </source>
</evidence>
<evidence type="ECO:0000256" key="1">
    <source>
        <dbReference type="ARBA" id="ARBA00004123"/>
    </source>
</evidence>
<sequence length="294" mass="33316">MEHQREIVVFLIDTNPIAWNNLEKNGISFSYVLSQIYSYLSQMILSDVFQLAPVIAYNQCGVHWLFPSPDRAELLIKGSLQATNTDEILSYCQSINQNLCDFAKQCANVDQTTNDVRLDVAISTALCHLNRYSSEYLKRILVITPSKDTFDDKSNDRNKESEANFESTMNSIFAAHRINVTIDSILINVPESLFLNQASILTNGFSTSICNMTRIQYLLQYLLSIPPLPIRNLIVLKKVKAIDYKTPAVNTNNLIDQGIMCPVCLSVFEKTDKPINICSVCRSNQQFLEVRGRK</sequence>
<keyword evidence="10 11" id="KW-0539">Nucleus</keyword>
<evidence type="ECO:0000256" key="11">
    <source>
        <dbReference type="RuleBase" id="RU368090"/>
    </source>
</evidence>
<accession>A0ABR2KEJ5</accession>
<comment type="subcellular location">
    <subcellularLocation>
        <location evidence="1 11">Nucleus</location>
    </subcellularLocation>
</comment>
<evidence type="ECO:0000313" key="15">
    <source>
        <dbReference type="Proteomes" id="UP001470230"/>
    </source>
</evidence>
<comment type="caution">
    <text evidence="14">The sequence shown here is derived from an EMBL/GenBank/DDBJ whole genome shotgun (WGS) entry which is preliminary data.</text>
</comment>
<dbReference type="InterPro" id="IPR036465">
    <property type="entry name" value="vWFA_dom_sf"/>
</dbReference>
<dbReference type="InterPro" id="IPR004600">
    <property type="entry name" value="TFIIH_Tfb4/GTF2H3"/>
</dbReference>
<proteinExistence type="inferred from homology"/>
<evidence type="ECO:0000256" key="5">
    <source>
        <dbReference type="ARBA" id="ARBA00022771"/>
    </source>
</evidence>
<evidence type="ECO:0000256" key="7">
    <source>
        <dbReference type="ARBA" id="ARBA00023015"/>
    </source>
</evidence>
<keyword evidence="8 11" id="KW-0804">Transcription</keyword>
<evidence type="ECO:0000313" key="14">
    <source>
        <dbReference type="EMBL" id="KAK8889489.1"/>
    </source>
</evidence>
<dbReference type="Pfam" id="PF03850">
    <property type="entry name" value="Tfb4"/>
    <property type="match status" value="1"/>
</dbReference>
<dbReference type="Gene3D" id="3.40.50.410">
    <property type="entry name" value="von Willebrand factor, type A domain"/>
    <property type="match status" value="1"/>
</dbReference>
<keyword evidence="6 11" id="KW-0862">Zinc</keyword>
<keyword evidence="4 11" id="KW-0227">DNA damage</keyword>
<evidence type="ECO:0000256" key="10">
    <source>
        <dbReference type="ARBA" id="ARBA00023242"/>
    </source>
</evidence>
<evidence type="ECO:0000256" key="2">
    <source>
        <dbReference type="ARBA" id="ARBA00005273"/>
    </source>
</evidence>
<evidence type="ECO:0000256" key="3">
    <source>
        <dbReference type="ARBA" id="ARBA00022723"/>
    </source>
</evidence>
<keyword evidence="3 11" id="KW-0479">Metal-binding</keyword>
<comment type="similarity">
    <text evidence="2 11">Belongs to the TFB4 family.</text>
</comment>
<keyword evidence="15" id="KW-1185">Reference proteome</keyword>
<evidence type="ECO:0000256" key="9">
    <source>
        <dbReference type="ARBA" id="ARBA00023204"/>
    </source>
</evidence>
<organism evidence="14 15">
    <name type="scientific">Tritrichomonas musculus</name>
    <dbReference type="NCBI Taxonomy" id="1915356"/>
    <lineage>
        <taxon>Eukaryota</taxon>
        <taxon>Metamonada</taxon>
        <taxon>Parabasalia</taxon>
        <taxon>Tritrichomonadida</taxon>
        <taxon>Tritrichomonadidae</taxon>
        <taxon>Tritrichomonas</taxon>
    </lineage>
</organism>
<name>A0ABR2KEJ5_9EUKA</name>
<dbReference type="EMBL" id="JAPFFF010000005">
    <property type="protein sequence ID" value="KAK8889489.1"/>
    <property type="molecule type" value="Genomic_DNA"/>
</dbReference>
<keyword evidence="7 11" id="KW-0805">Transcription regulation</keyword>
<dbReference type="Proteomes" id="UP001470230">
    <property type="component" value="Unassembled WGS sequence"/>
</dbReference>
<evidence type="ECO:0000313" key="13">
    <source>
        <dbReference type="EMBL" id="KAK8834540.1"/>
    </source>
</evidence>
<keyword evidence="9 11" id="KW-0234">DNA repair</keyword>
<dbReference type="EMBL" id="JAPFFF010000375">
    <property type="protein sequence ID" value="KAK8834540.1"/>
    <property type="molecule type" value="Genomic_DNA"/>
</dbReference>
<reference evidence="14 15" key="1">
    <citation type="submission" date="2024-04" db="EMBL/GenBank/DDBJ databases">
        <title>Tritrichomonas musculus Genome.</title>
        <authorList>
            <person name="Alves-Ferreira E."/>
            <person name="Grigg M."/>
            <person name="Lorenzi H."/>
            <person name="Galac M."/>
        </authorList>
    </citation>
    <scope>NUCLEOTIDE SEQUENCE [LARGE SCALE GENOMIC DNA]</scope>
    <source>
        <strain evidence="14 15">EAF2021</strain>
    </source>
</reference>
<dbReference type="PANTHER" id="PTHR12831:SF0">
    <property type="entry name" value="GENERAL TRANSCRIPTION FACTOR IIH SUBUNIT 3"/>
    <property type="match status" value="1"/>
</dbReference>
<gene>
    <name evidence="13" type="ORF">M9Y10_027559</name>
    <name evidence="14" type="ORF">M9Y10_034236</name>
    <name evidence="12" type="ORF">M9Y10_040145</name>
</gene>
<keyword evidence="5 11" id="KW-0863">Zinc-finger</keyword>
<dbReference type="PANTHER" id="PTHR12831">
    <property type="entry name" value="TRANSCRIPTION INITIATION FACTOR IIH TFIIH , POLYPEPTIDE 3-RELATED"/>
    <property type="match status" value="1"/>
</dbReference>
<evidence type="ECO:0000313" key="12">
    <source>
        <dbReference type="EMBL" id="KAK8833822.1"/>
    </source>
</evidence>
<dbReference type="EMBL" id="JAPFFF010000633">
    <property type="protein sequence ID" value="KAK8833822.1"/>
    <property type="molecule type" value="Genomic_DNA"/>
</dbReference>